<evidence type="ECO:0000313" key="11">
    <source>
        <dbReference type="EMBL" id="KER37730.1"/>
    </source>
</evidence>
<dbReference type="InterPro" id="IPR036895">
    <property type="entry name" value="Uracil-DNA_glycosylase-like_sf"/>
</dbReference>
<name>A0A8E1C3W8_9SPHN</name>
<dbReference type="GO" id="GO:0046872">
    <property type="term" value="F:metal ion binding"/>
    <property type="evidence" value="ECO:0007669"/>
    <property type="project" value="UniProtKB-KW"/>
</dbReference>
<evidence type="ECO:0000256" key="3">
    <source>
        <dbReference type="ARBA" id="ARBA00022485"/>
    </source>
</evidence>
<accession>A0A8E1C3W8</accession>
<keyword evidence="6" id="KW-0378">Hydrolase</keyword>
<dbReference type="NCBIfam" id="TIGR00758">
    <property type="entry name" value="UDG_fam4"/>
    <property type="match status" value="1"/>
</dbReference>
<dbReference type="RefSeq" id="WP_020819371.1">
    <property type="nucleotide sequence ID" value="NZ_JANF02000009.1"/>
</dbReference>
<sequence length="464" mass="51836">MHRARLNGPDDFDGWRVAARAFALAGTKPADILWQTGDEGDLFAADEAPPPVGEVAFSVPRAFVELAEKAILHRDAERFALLYALLVQVRDRPASLEDRADPLVRRVEALAKAVRRDMHKMRAFVRFRELADAEGPRFVAWFEPDHHIVRANAGFFARRFASMRWSILTPELSIHWDGDALTEGPGATRRDAPAQDPVEDIWKGYYAAIFNPARLKVGAMLSEMPRKYWRNLPEAALIPELVAGAQSREAAMIATPPRPSARQGNAAAAWSALREEAMGCTRCPLYRDTTQTVFGEGPVDAPLMFIGEQPGDQEDLAGRPFVGPAGQLFDYALEEAGIDRRRAYITNAVKHFKHERRGKRRIHQTPETPEIQACRWWLTQELELVRPRIIVALGATAGRALLGKALTISRVRGAPIALESGAQGWITVHPSYLLRVPDEARKMEERKRFVAELREIGEQVKGLA</sequence>
<dbReference type="InterPro" id="IPR025404">
    <property type="entry name" value="DUF4130"/>
</dbReference>
<dbReference type="GO" id="GO:0006281">
    <property type="term" value="P:DNA repair"/>
    <property type="evidence" value="ECO:0007669"/>
    <property type="project" value="UniProtKB-KW"/>
</dbReference>
<evidence type="ECO:0000256" key="9">
    <source>
        <dbReference type="ARBA" id="ARBA00023204"/>
    </source>
</evidence>
<keyword evidence="3" id="KW-0004">4Fe-4S</keyword>
<feature type="domain" description="Uracil-DNA glycosylase-like" evidence="10">
    <location>
        <begin position="294"/>
        <end position="454"/>
    </location>
</feature>
<evidence type="ECO:0000256" key="4">
    <source>
        <dbReference type="ARBA" id="ARBA00022723"/>
    </source>
</evidence>
<keyword evidence="9" id="KW-0234">DNA repair</keyword>
<dbReference type="Gene3D" id="3.40.470.10">
    <property type="entry name" value="Uracil-DNA glycosylase-like domain"/>
    <property type="match status" value="1"/>
</dbReference>
<keyword evidence="8" id="KW-0411">Iron-sulfur</keyword>
<evidence type="ECO:0000256" key="6">
    <source>
        <dbReference type="ARBA" id="ARBA00022801"/>
    </source>
</evidence>
<dbReference type="NCBIfam" id="TIGR03914">
    <property type="entry name" value="UDG_fam_dom"/>
    <property type="match status" value="1"/>
</dbReference>
<dbReference type="SMART" id="SM00987">
    <property type="entry name" value="UreE_C"/>
    <property type="match status" value="1"/>
</dbReference>
<dbReference type="GO" id="GO:0051539">
    <property type="term" value="F:4 iron, 4 sulfur cluster binding"/>
    <property type="evidence" value="ECO:0007669"/>
    <property type="project" value="UniProtKB-KW"/>
</dbReference>
<dbReference type="SMART" id="SM00986">
    <property type="entry name" value="UDG"/>
    <property type="match status" value="1"/>
</dbReference>
<dbReference type="Pfam" id="PF13566">
    <property type="entry name" value="DUF4130"/>
    <property type="match status" value="1"/>
</dbReference>
<dbReference type="NCBIfam" id="TIGR03915">
    <property type="entry name" value="SAM_7_link_chp"/>
    <property type="match status" value="1"/>
</dbReference>
<dbReference type="PANTHER" id="PTHR33693:SF9">
    <property type="entry name" value="TYPE-4 URACIL-DNA GLYCOSYLASE"/>
    <property type="match status" value="1"/>
</dbReference>
<comment type="similarity">
    <text evidence="1">Belongs to the uracil-DNA glycosylase (UDG) superfamily. Type 4 (UDGa) family.</text>
</comment>
<evidence type="ECO:0000313" key="12">
    <source>
        <dbReference type="Proteomes" id="UP000028135"/>
    </source>
</evidence>
<dbReference type="AlphaFoldDB" id="A0A8E1C3W8"/>
<evidence type="ECO:0000256" key="1">
    <source>
        <dbReference type="ARBA" id="ARBA00006521"/>
    </source>
</evidence>
<proteinExistence type="inferred from homology"/>
<keyword evidence="4" id="KW-0479">Metal-binding</keyword>
<evidence type="ECO:0000256" key="5">
    <source>
        <dbReference type="ARBA" id="ARBA00022763"/>
    </source>
</evidence>
<organism evidence="11 12">
    <name type="scientific">Sphingobium indicum F2</name>
    <dbReference type="NCBI Taxonomy" id="1450518"/>
    <lineage>
        <taxon>Bacteria</taxon>
        <taxon>Pseudomonadati</taxon>
        <taxon>Pseudomonadota</taxon>
        <taxon>Alphaproteobacteria</taxon>
        <taxon>Sphingomonadales</taxon>
        <taxon>Sphingomonadaceae</taxon>
        <taxon>Sphingobium</taxon>
    </lineage>
</organism>
<dbReference type="Pfam" id="PF03167">
    <property type="entry name" value="UDG"/>
    <property type="match status" value="1"/>
</dbReference>
<dbReference type="InterPro" id="IPR051536">
    <property type="entry name" value="UDG_Type-4/5"/>
</dbReference>
<reference evidence="11 12" key="1">
    <citation type="submission" date="2014-05" db="EMBL/GenBank/DDBJ databases">
        <title>Genome Announcement of Sphingobium lucknowense F2.</title>
        <authorList>
            <person name="Lal R."/>
            <person name="Negi V."/>
            <person name="Lata P."/>
            <person name="Sangwan N."/>
            <person name="Gupta S.K."/>
            <person name="Rao D.L.N."/>
            <person name="Das S."/>
        </authorList>
    </citation>
    <scope>NUCLEOTIDE SEQUENCE [LARGE SCALE GENOMIC DNA]</scope>
    <source>
        <strain evidence="11 12">F2</strain>
    </source>
</reference>
<keyword evidence="7" id="KW-0408">Iron</keyword>
<gene>
    <name evidence="11" type="ORF">AL00_03620</name>
</gene>
<comment type="caution">
    <text evidence="11">The sequence shown here is derived from an EMBL/GenBank/DDBJ whole genome shotgun (WGS) entry which is preliminary data.</text>
</comment>
<dbReference type="PANTHER" id="PTHR33693">
    <property type="entry name" value="TYPE-5 URACIL-DNA GLYCOSYLASE"/>
    <property type="match status" value="1"/>
</dbReference>
<dbReference type="Proteomes" id="UP000028135">
    <property type="component" value="Unassembled WGS sequence"/>
</dbReference>
<dbReference type="CDD" id="cd10030">
    <property type="entry name" value="UDG-F4_TTUDGA_SPO1dp_like"/>
    <property type="match status" value="1"/>
</dbReference>
<dbReference type="EMBL" id="JANF02000009">
    <property type="protein sequence ID" value="KER37730.1"/>
    <property type="molecule type" value="Genomic_DNA"/>
</dbReference>
<dbReference type="InterPro" id="IPR023875">
    <property type="entry name" value="DNA_repair_put"/>
</dbReference>
<evidence type="ECO:0000256" key="2">
    <source>
        <dbReference type="ARBA" id="ARBA00019403"/>
    </source>
</evidence>
<evidence type="ECO:0000256" key="7">
    <source>
        <dbReference type="ARBA" id="ARBA00023004"/>
    </source>
</evidence>
<dbReference type="GO" id="GO:0097506">
    <property type="term" value="F:deaminated base DNA N-glycosylase activity"/>
    <property type="evidence" value="ECO:0007669"/>
    <property type="project" value="UniProtKB-ARBA"/>
</dbReference>
<keyword evidence="5" id="KW-0227">DNA damage</keyword>
<dbReference type="SUPFAM" id="SSF52141">
    <property type="entry name" value="Uracil-DNA glycosylase-like"/>
    <property type="match status" value="1"/>
</dbReference>
<dbReference type="InterPro" id="IPR005273">
    <property type="entry name" value="Ura-DNA_glyco_family4"/>
</dbReference>
<evidence type="ECO:0000259" key="10">
    <source>
        <dbReference type="SMART" id="SM00986"/>
    </source>
</evidence>
<evidence type="ECO:0000256" key="8">
    <source>
        <dbReference type="ARBA" id="ARBA00023014"/>
    </source>
</evidence>
<dbReference type="InterPro" id="IPR005122">
    <property type="entry name" value="Uracil-DNA_glycosylase-like"/>
</dbReference>
<protein>
    <recommendedName>
        <fullName evidence="2">Type-4 uracil-DNA glycosylase</fullName>
    </recommendedName>
</protein>